<organism evidence="2">
    <name type="scientific">Paraconexibacter sp. AEG42_29</name>
    <dbReference type="NCBI Taxonomy" id="2997339"/>
    <lineage>
        <taxon>Bacteria</taxon>
        <taxon>Bacillati</taxon>
        <taxon>Actinomycetota</taxon>
        <taxon>Thermoleophilia</taxon>
        <taxon>Solirubrobacterales</taxon>
        <taxon>Paraconexibacteraceae</taxon>
        <taxon>Paraconexibacter</taxon>
    </lineage>
</organism>
<keyword evidence="1" id="KW-1133">Transmembrane helix</keyword>
<name>A0AAU7AZD3_9ACTN</name>
<dbReference type="KEGG" id="parq:DSM112329_03859"/>
<feature type="transmembrane region" description="Helical" evidence="1">
    <location>
        <begin position="178"/>
        <end position="197"/>
    </location>
</feature>
<dbReference type="RefSeq" id="WP_354698194.1">
    <property type="nucleotide sequence ID" value="NZ_CP114014.1"/>
</dbReference>
<feature type="transmembrane region" description="Helical" evidence="1">
    <location>
        <begin position="150"/>
        <end position="171"/>
    </location>
</feature>
<gene>
    <name evidence="2" type="ORF">DSM112329_03859</name>
</gene>
<dbReference type="AlphaFoldDB" id="A0AAU7AZD3"/>
<protein>
    <recommendedName>
        <fullName evidence="3">Integral membrane protein</fullName>
    </recommendedName>
</protein>
<sequence length="248" mass="26411">MHHWWHDEVVDGHKLPLMLCFVAFVVTFVVTRTVTRMIRSGRGPFHDNVSSGGTHVHHAVPGIVVLCVGAFVAVGSATDGVWRPVAGILVGVGVSLVLDEFALILRLQDVYWSGEGRLSVNIVSLTAACLGLSLVGLSPVGTESPGGGELVARIGLSAALVVHGCVVVCALAKGKYRAALFGLFMPPVALGGAIRIARPGSRWARRWYGPKEEARATRRAAEFDERWEPVVRRWDNLVGGAPTPGSPA</sequence>
<accession>A0AAU7AZD3</accession>
<proteinExistence type="predicted"/>
<keyword evidence="1" id="KW-0812">Transmembrane</keyword>
<evidence type="ECO:0000313" key="2">
    <source>
        <dbReference type="EMBL" id="XAY06981.1"/>
    </source>
</evidence>
<feature type="transmembrane region" description="Helical" evidence="1">
    <location>
        <begin position="15"/>
        <end position="35"/>
    </location>
</feature>
<feature type="transmembrane region" description="Helical" evidence="1">
    <location>
        <begin position="56"/>
        <end position="78"/>
    </location>
</feature>
<evidence type="ECO:0008006" key="3">
    <source>
        <dbReference type="Google" id="ProtNLM"/>
    </source>
</evidence>
<evidence type="ECO:0000256" key="1">
    <source>
        <dbReference type="SAM" id="Phobius"/>
    </source>
</evidence>
<feature type="transmembrane region" description="Helical" evidence="1">
    <location>
        <begin position="84"/>
        <end position="106"/>
    </location>
</feature>
<feature type="transmembrane region" description="Helical" evidence="1">
    <location>
        <begin position="118"/>
        <end position="138"/>
    </location>
</feature>
<dbReference type="EMBL" id="CP114014">
    <property type="protein sequence ID" value="XAY06981.1"/>
    <property type="molecule type" value="Genomic_DNA"/>
</dbReference>
<reference evidence="2" key="1">
    <citation type="submission" date="2022-12" db="EMBL/GenBank/DDBJ databases">
        <title>Paraconexibacter alkalitolerans sp. nov. and Baekduia alba sp. nov., isolated from soil and emended description of the genera Paraconexibacter (Chun et al., 2020) and Baekduia (An et al., 2020).</title>
        <authorList>
            <person name="Vieira S."/>
            <person name="Huber K.J."/>
            <person name="Geppert A."/>
            <person name="Wolf J."/>
            <person name="Neumann-Schaal M."/>
            <person name="Muesken M."/>
            <person name="Overmann J."/>
        </authorList>
    </citation>
    <scope>NUCLEOTIDE SEQUENCE</scope>
    <source>
        <strain evidence="2">AEG42_29</strain>
    </source>
</reference>
<keyword evidence="1" id="KW-0472">Membrane</keyword>